<dbReference type="AlphaFoldDB" id="A0A183GZ89"/>
<evidence type="ECO:0000256" key="1">
    <source>
        <dbReference type="ARBA" id="ARBA00003537"/>
    </source>
</evidence>
<dbReference type="GO" id="GO:0005739">
    <property type="term" value="C:mitochondrion"/>
    <property type="evidence" value="ECO:0007669"/>
    <property type="project" value="UniProtKB-SubCell"/>
</dbReference>
<organism evidence="16">
    <name type="scientific">Onchocerca flexuosa</name>
    <dbReference type="NCBI Taxonomy" id="387005"/>
    <lineage>
        <taxon>Eukaryota</taxon>
        <taxon>Metazoa</taxon>
        <taxon>Ecdysozoa</taxon>
        <taxon>Nematoda</taxon>
        <taxon>Chromadorea</taxon>
        <taxon>Rhabditida</taxon>
        <taxon>Spirurina</taxon>
        <taxon>Spiruromorpha</taxon>
        <taxon>Filarioidea</taxon>
        <taxon>Onchocercidae</taxon>
        <taxon>Onchocerca</taxon>
    </lineage>
</organism>
<evidence type="ECO:0000256" key="4">
    <source>
        <dbReference type="ARBA" id="ARBA00022516"/>
    </source>
</evidence>
<comment type="function">
    <text evidence="1 11">Functions in the biosynthesis of the anionic phospholipids phosphatidylglycerol and cardiolipin.</text>
</comment>
<dbReference type="PROSITE" id="PS50035">
    <property type="entry name" value="PLD"/>
    <property type="match status" value="1"/>
</dbReference>
<keyword evidence="9 11" id="KW-1208">Phospholipid metabolism</keyword>
<dbReference type="InterPro" id="IPR001736">
    <property type="entry name" value="PLipase_D/transphosphatidylase"/>
</dbReference>
<reference evidence="16" key="1">
    <citation type="submission" date="2016-06" db="UniProtKB">
        <authorList>
            <consortium name="WormBaseParasite"/>
        </authorList>
    </citation>
    <scope>IDENTIFICATION</scope>
</reference>
<evidence type="ECO:0000313" key="16">
    <source>
        <dbReference type="WBParaSite" id="OFLC_0000054801-mRNA-1"/>
    </source>
</evidence>
<dbReference type="Gene3D" id="3.30.870.10">
    <property type="entry name" value="Endonuclease Chain A"/>
    <property type="match status" value="1"/>
</dbReference>
<dbReference type="PANTHER" id="PTHR12586:SF1">
    <property type="entry name" value="CDP-DIACYLGLYCEROL--GLYCEROL-3-PHOSPHATE 3-PHOSPHATIDYLTRANSFERASE, MITOCHONDRIAL"/>
    <property type="match status" value="1"/>
</dbReference>
<accession>A0A183GZ89</accession>
<dbReference type="GO" id="GO:0032049">
    <property type="term" value="P:cardiolipin biosynthetic process"/>
    <property type="evidence" value="ECO:0007669"/>
    <property type="project" value="InterPro"/>
</dbReference>
<evidence type="ECO:0000256" key="3">
    <source>
        <dbReference type="ARBA" id="ARBA00010682"/>
    </source>
</evidence>
<keyword evidence="6" id="KW-0677">Repeat</keyword>
<comment type="pathway">
    <text evidence="2 11">Phospholipid metabolism; phosphatidylglycerol biosynthesis; phosphatidylglycerol from CDP-diacylglycerol: step 1/2.</text>
</comment>
<sequence length="443" mass="50625">MSTLNAFSKKSGSRSSFIAGTRIYPLLQMGIVSINQEFEFLKNLFSVQNHELSLTLSSGYFNFTDCYTDLVANQNCLEMDIVYGSPQANGFYQASGLFGFIPLMYVYISYLFYKIIGRNIRLFEYNKPGWSYHAKGLWIDSEQSSLSATMIGSSNFGHRSVHRDLEAQFFIITYNEKLKISLQEERLRILNYATKVDAAVFLRRDHFVPLWIHMVVLQGLVFGRVLMEALARNGAATAATNVHLFHRNRTQRRARHLSSRTTALLSSKSLKELLKDEVWIPVYRFRGIHYSVVAAKMKLALTISSIALIPYKCWQYLEDAVSINHLASISAFASFTTLAFIFFCRFFYGLIGVISMNESNEYIRIGYLSFWGSRRNKYMRLEDVIPLNESSTGINSKIVRFRQYSSNEVLNLSLFNAELLDQERAAVLFGDTSIFSSSAKKMG</sequence>
<keyword evidence="7 11" id="KW-0443">Lipid metabolism</keyword>
<dbReference type="SUPFAM" id="SSF56024">
    <property type="entry name" value="Phospholipase D/nuclease"/>
    <property type="match status" value="1"/>
</dbReference>
<dbReference type="PANTHER" id="PTHR12586">
    <property type="entry name" value="CDP-DIACYLGLYCEROL--SERINE O-PHOSPHATIDYLTRANSFERASE"/>
    <property type="match status" value="1"/>
</dbReference>
<keyword evidence="11" id="KW-0496">Mitochondrion</keyword>
<dbReference type="Proteomes" id="UP000267606">
    <property type="component" value="Unassembled WGS sequence"/>
</dbReference>
<keyword evidence="11" id="KW-0547">Nucleotide-binding</keyword>
<feature type="transmembrane region" description="Helical" evidence="12">
    <location>
        <begin position="91"/>
        <end position="113"/>
    </location>
</feature>
<feature type="transmembrane region" description="Helical" evidence="12">
    <location>
        <begin position="299"/>
        <end position="317"/>
    </location>
</feature>
<dbReference type="UniPathway" id="UPA00084">
    <property type="reaction ID" value="UER00503"/>
</dbReference>
<evidence type="ECO:0000256" key="12">
    <source>
        <dbReference type="SAM" id="Phobius"/>
    </source>
</evidence>
<evidence type="ECO:0000256" key="2">
    <source>
        <dbReference type="ARBA" id="ARBA00005042"/>
    </source>
</evidence>
<evidence type="ECO:0000256" key="9">
    <source>
        <dbReference type="ARBA" id="ARBA00023264"/>
    </source>
</evidence>
<name>A0A183GZ89_9BILA</name>
<keyword evidence="5 11" id="KW-0808">Transferase</keyword>
<dbReference type="GO" id="GO:0008444">
    <property type="term" value="F:CDP-diacylglycerol-glycerol-3-phosphate 3-phosphatidyltransferase activity"/>
    <property type="evidence" value="ECO:0007669"/>
    <property type="project" value="UniProtKB-EC"/>
</dbReference>
<protein>
    <recommendedName>
        <fullName evidence="11">CDP-diacylglycerol--glycerol-3-phosphate 3-phosphatidyltransferase</fullName>
        <ecNumber evidence="11">2.7.8.5</ecNumber>
    </recommendedName>
</protein>
<keyword evidence="12" id="KW-1133">Transmembrane helix</keyword>
<dbReference type="GO" id="GO:0005524">
    <property type="term" value="F:ATP binding"/>
    <property type="evidence" value="ECO:0007669"/>
    <property type="project" value="UniProtKB-KW"/>
</dbReference>
<keyword evidence="4 11" id="KW-0444">Lipid biosynthesis</keyword>
<gene>
    <name evidence="14" type="ORF">OFLC_LOCUS549</name>
</gene>
<comment type="catalytic activity">
    <reaction evidence="10 11">
        <text>a CDP-1,2-diacyl-sn-glycerol + sn-glycerol 3-phosphate = a 1,2-diacyl-sn-glycero-3-phospho-(1'-sn-glycero-3'-phosphate) + CMP + H(+)</text>
        <dbReference type="Rhea" id="RHEA:12593"/>
        <dbReference type="ChEBI" id="CHEBI:15378"/>
        <dbReference type="ChEBI" id="CHEBI:57597"/>
        <dbReference type="ChEBI" id="CHEBI:58332"/>
        <dbReference type="ChEBI" id="CHEBI:60110"/>
        <dbReference type="ChEBI" id="CHEBI:60377"/>
        <dbReference type="EC" id="2.7.8.5"/>
    </reaction>
</comment>
<comment type="similarity">
    <text evidence="3 11">Belongs to the CDP-alcohol phosphatidyltransferase class-II family.</text>
</comment>
<evidence type="ECO:0000256" key="7">
    <source>
        <dbReference type="ARBA" id="ARBA00023098"/>
    </source>
</evidence>
<comment type="subcellular location">
    <subcellularLocation>
        <location evidence="11">Mitochondrion</location>
    </subcellularLocation>
</comment>
<keyword evidence="12" id="KW-0812">Transmembrane</keyword>
<evidence type="ECO:0000256" key="11">
    <source>
        <dbReference type="RuleBase" id="RU365024"/>
    </source>
</evidence>
<dbReference type="EMBL" id="UZAJ01000190">
    <property type="protein sequence ID" value="VDO26170.1"/>
    <property type="molecule type" value="Genomic_DNA"/>
</dbReference>
<evidence type="ECO:0000313" key="15">
    <source>
        <dbReference type="Proteomes" id="UP000267606"/>
    </source>
</evidence>
<feature type="transmembrane region" description="Helical" evidence="12">
    <location>
        <begin position="329"/>
        <end position="354"/>
    </location>
</feature>
<evidence type="ECO:0000256" key="5">
    <source>
        <dbReference type="ARBA" id="ARBA00022679"/>
    </source>
</evidence>
<keyword evidence="12" id="KW-0472">Membrane</keyword>
<dbReference type="WBParaSite" id="OFLC_0000054801-mRNA-1">
    <property type="protein sequence ID" value="OFLC_0000054801-mRNA-1"/>
    <property type="gene ID" value="OFLC_0000054801"/>
</dbReference>
<keyword evidence="11" id="KW-0067">ATP-binding</keyword>
<proteinExistence type="inferred from homology"/>
<reference evidence="14 15" key="2">
    <citation type="submission" date="2018-11" db="EMBL/GenBank/DDBJ databases">
        <authorList>
            <consortium name="Pathogen Informatics"/>
        </authorList>
    </citation>
    <scope>NUCLEOTIDE SEQUENCE [LARGE SCALE GENOMIC DNA]</scope>
</reference>
<dbReference type="CDD" id="cd09137">
    <property type="entry name" value="PLDc_PGS1_euk_2"/>
    <property type="match status" value="1"/>
</dbReference>
<feature type="domain" description="PLD phosphodiesterase" evidence="13">
    <location>
        <begin position="128"/>
        <end position="160"/>
    </location>
</feature>
<evidence type="ECO:0000256" key="8">
    <source>
        <dbReference type="ARBA" id="ARBA00023209"/>
    </source>
</evidence>
<dbReference type="InterPro" id="IPR016270">
    <property type="entry name" value="PGS1"/>
</dbReference>
<keyword evidence="8 11" id="KW-0594">Phospholipid biosynthesis</keyword>
<evidence type="ECO:0000259" key="13">
    <source>
        <dbReference type="PROSITE" id="PS50035"/>
    </source>
</evidence>
<keyword evidence="15" id="KW-1185">Reference proteome</keyword>
<evidence type="ECO:0000313" key="14">
    <source>
        <dbReference type="EMBL" id="VDO26170.1"/>
    </source>
</evidence>
<evidence type="ECO:0000256" key="6">
    <source>
        <dbReference type="ARBA" id="ARBA00022737"/>
    </source>
</evidence>
<evidence type="ECO:0000256" key="10">
    <source>
        <dbReference type="ARBA" id="ARBA00048586"/>
    </source>
</evidence>
<dbReference type="EC" id="2.7.8.5" evidence="11"/>
<dbReference type="STRING" id="387005.A0A183GZ89"/>